<comment type="similarity">
    <text evidence="1">Belongs to the AB hydrolase superfamily. AB hydrolase 2 family.</text>
</comment>
<dbReference type="STRING" id="68775.A0A5C3MF31"/>
<dbReference type="Pfam" id="PF02230">
    <property type="entry name" value="Abhydrolase_2"/>
    <property type="match status" value="1"/>
</dbReference>
<dbReference type="InterPro" id="IPR003140">
    <property type="entry name" value="PLipase/COase/thioEstase"/>
</dbReference>
<protein>
    <recommendedName>
        <fullName evidence="3">Acyl-protein thioesterase 1</fullName>
        <ecNumber evidence="2">3.1.2.22</ecNumber>
    </recommendedName>
    <alternativeName>
        <fullName evidence="8">Palmitoyl-protein hydrolase</fullName>
    </alternativeName>
</protein>
<evidence type="ECO:0000313" key="11">
    <source>
        <dbReference type="EMBL" id="TFK43840.1"/>
    </source>
</evidence>
<evidence type="ECO:0000256" key="7">
    <source>
        <dbReference type="ARBA" id="ARBA00029392"/>
    </source>
</evidence>
<reference evidence="11 12" key="1">
    <citation type="journal article" date="2019" name="Nat. Ecol. Evol.">
        <title>Megaphylogeny resolves global patterns of mushroom evolution.</title>
        <authorList>
            <person name="Varga T."/>
            <person name="Krizsan K."/>
            <person name="Foldi C."/>
            <person name="Dima B."/>
            <person name="Sanchez-Garcia M."/>
            <person name="Sanchez-Ramirez S."/>
            <person name="Szollosi G.J."/>
            <person name="Szarkandi J.G."/>
            <person name="Papp V."/>
            <person name="Albert L."/>
            <person name="Andreopoulos W."/>
            <person name="Angelini C."/>
            <person name="Antonin V."/>
            <person name="Barry K.W."/>
            <person name="Bougher N.L."/>
            <person name="Buchanan P."/>
            <person name="Buyck B."/>
            <person name="Bense V."/>
            <person name="Catcheside P."/>
            <person name="Chovatia M."/>
            <person name="Cooper J."/>
            <person name="Damon W."/>
            <person name="Desjardin D."/>
            <person name="Finy P."/>
            <person name="Geml J."/>
            <person name="Haridas S."/>
            <person name="Hughes K."/>
            <person name="Justo A."/>
            <person name="Karasinski D."/>
            <person name="Kautmanova I."/>
            <person name="Kiss B."/>
            <person name="Kocsube S."/>
            <person name="Kotiranta H."/>
            <person name="LaButti K.M."/>
            <person name="Lechner B.E."/>
            <person name="Liimatainen K."/>
            <person name="Lipzen A."/>
            <person name="Lukacs Z."/>
            <person name="Mihaltcheva S."/>
            <person name="Morgado L.N."/>
            <person name="Niskanen T."/>
            <person name="Noordeloos M.E."/>
            <person name="Ohm R.A."/>
            <person name="Ortiz-Santana B."/>
            <person name="Ovrebo C."/>
            <person name="Racz N."/>
            <person name="Riley R."/>
            <person name="Savchenko A."/>
            <person name="Shiryaev A."/>
            <person name="Soop K."/>
            <person name="Spirin V."/>
            <person name="Szebenyi C."/>
            <person name="Tomsovsky M."/>
            <person name="Tulloss R.E."/>
            <person name="Uehling J."/>
            <person name="Grigoriev I.V."/>
            <person name="Vagvolgyi C."/>
            <person name="Papp T."/>
            <person name="Martin F.M."/>
            <person name="Miettinen O."/>
            <person name="Hibbett D.S."/>
            <person name="Nagy L.G."/>
        </authorList>
    </citation>
    <scope>NUCLEOTIDE SEQUENCE [LARGE SCALE GENOMIC DNA]</scope>
    <source>
        <strain evidence="11 12">CBS 166.37</strain>
    </source>
</reference>
<evidence type="ECO:0000259" key="10">
    <source>
        <dbReference type="Pfam" id="PF02230"/>
    </source>
</evidence>
<comment type="function">
    <text evidence="7">Hydrolyzes fatty acids from S-acylated cysteine residues in proteins with a strong preference for palmitoylated G-alpha proteins over other acyl substrates. Mediates the deacylation of G-alpha proteins such as GPA1 in vivo, but has weak or no activity toward palmitoylated Ras proteins. Has weak lysophospholipase activity in vitro; however such activity may not exist in vivo.</text>
</comment>
<dbReference type="AlphaFoldDB" id="A0A5C3MF31"/>
<evidence type="ECO:0000313" key="12">
    <source>
        <dbReference type="Proteomes" id="UP000308652"/>
    </source>
</evidence>
<dbReference type="GO" id="GO:0005737">
    <property type="term" value="C:cytoplasm"/>
    <property type="evidence" value="ECO:0007669"/>
    <property type="project" value="TreeGrafter"/>
</dbReference>
<dbReference type="EC" id="3.1.2.22" evidence="2"/>
<comment type="catalytic activity">
    <reaction evidence="9">
        <text>S-hexadecanoyl-L-cysteinyl-[protein] + H2O = L-cysteinyl-[protein] + hexadecanoate + H(+)</text>
        <dbReference type="Rhea" id="RHEA:19233"/>
        <dbReference type="Rhea" id="RHEA-COMP:10131"/>
        <dbReference type="Rhea" id="RHEA-COMP:11032"/>
        <dbReference type="ChEBI" id="CHEBI:7896"/>
        <dbReference type="ChEBI" id="CHEBI:15377"/>
        <dbReference type="ChEBI" id="CHEBI:15378"/>
        <dbReference type="ChEBI" id="CHEBI:29950"/>
        <dbReference type="ChEBI" id="CHEBI:74151"/>
        <dbReference type="EC" id="3.1.2.22"/>
    </reaction>
</comment>
<keyword evidence="6" id="KW-0276">Fatty acid metabolism</keyword>
<evidence type="ECO:0000256" key="3">
    <source>
        <dbReference type="ARBA" id="ARBA00014923"/>
    </source>
</evidence>
<evidence type="ECO:0000256" key="8">
    <source>
        <dbReference type="ARBA" id="ARBA00031195"/>
    </source>
</evidence>
<evidence type="ECO:0000256" key="6">
    <source>
        <dbReference type="ARBA" id="ARBA00022832"/>
    </source>
</evidence>
<accession>A0A5C3MF31</accession>
<evidence type="ECO:0000256" key="5">
    <source>
        <dbReference type="ARBA" id="ARBA00022801"/>
    </source>
</evidence>
<dbReference type="GO" id="GO:0006631">
    <property type="term" value="P:fatty acid metabolic process"/>
    <property type="evidence" value="ECO:0007669"/>
    <property type="project" value="UniProtKB-KW"/>
</dbReference>
<organism evidence="11 12">
    <name type="scientific">Crucibulum laeve</name>
    <dbReference type="NCBI Taxonomy" id="68775"/>
    <lineage>
        <taxon>Eukaryota</taxon>
        <taxon>Fungi</taxon>
        <taxon>Dikarya</taxon>
        <taxon>Basidiomycota</taxon>
        <taxon>Agaricomycotina</taxon>
        <taxon>Agaricomycetes</taxon>
        <taxon>Agaricomycetidae</taxon>
        <taxon>Agaricales</taxon>
        <taxon>Agaricineae</taxon>
        <taxon>Nidulariaceae</taxon>
        <taxon>Crucibulum</taxon>
    </lineage>
</organism>
<dbReference type="SUPFAM" id="SSF53474">
    <property type="entry name" value="alpha/beta-Hydrolases"/>
    <property type="match status" value="1"/>
</dbReference>
<dbReference type="PANTHER" id="PTHR10655:SF17">
    <property type="entry name" value="LYSOPHOSPHOLIPASE-LIKE PROTEIN 1"/>
    <property type="match status" value="1"/>
</dbReference>
<dbReference type="Proteomes" id="UP000308652">
    <property type="component" value="Unassembled WGS sequence"/>
</dbReference>
<dbReference type="GO" id="GO:0008474">
    <property type="term" value="F:palmitoyl-(protein) hydrolase activity"/>
    <property type="evidence" value="ECO:0007669"/>
    <property type="project" value="UniProtKB-EC"/>
</dbReference>
<evidence type="ECO:0000256" key="9">
    <source>
        <dbReference type="ARBA" id="ARBA00047337"/>
    </source>
</evidence>
<proteinExistence type="inferred from homology"/>
<sequence>MPIYLRSIISGRARIARWTLIVGVLTVVSFISLRPSAKSSSSSPPHHKDSPMMAAAASLKHITVPPVAKHTATVIFVHGLGDTGHGWKPVADMFRVDPALAHVKWILPHSPIRTVKANMGIEMPSWFDIYSFGFDTDEDEMGMLQSARQINQLITAEVDAGTDPSRIVLGGFSQGGAMSLLTGLTGERKLAGIAVLSGWLPLKHKFKAMASPKAAEVPLFWGHGAVDPLVKREFSKSSVEFLNQSLGMPLAASRKEGKGISYNIYDGIGHTTNPRELEELKEFITTVIPGETPRPSI</sequence>
<dbReference type="InterPro" id="IPR029058">
    <property type="entry name" value="AB_hydrolase_fold"/>
</dbReference>
<gene>
    <name evidence="11" type="ORF">BDQ12DRAFT_675646</name>
</gene>
<keyword evidence="6" id="KW-0443">Lipid metabolism</keyword>
<keyword evidence="5" id="KW-0378">Hydrolase</keyword>
<dbReference type="EMBL" id="ML213591">
    <property type="protein sequence ID" value="TFK43840.1"/>
    <property type="molecule type" value="Genomic_DNA"/>
</dbReference>
<evidence type="ECO:0000256" key="1">
    <source>
        <dbReference type="ARBA" id="ARBA00006499"/>
    </source>
</evidence>
<keyword evidence="12" id="KW-1185">Reference proteome</keyword>
<dbReference type="Gene3D" id="3.40.50.1820">
    <property type="entry name" value="alpha/beta hydrolase"/>
    <property type="match status" value="1"/>
</dbReference>
<evidence type="ECO:0000256" key="2">
    <source>
        <dbReference type="ARBA" id="ARBA00012423"/>
    </source>
</evidence>
<dbReference type="OrthoDB" id="2418081at2759"/>
<keyword evidence="4" id="KW-0719">Serine esterase</keyword>
<dbReference type="GO" id="GO:0052689">
    <property type="term" value="F:carboxylic ester hydrolase activity"/>
    <property type="evidence" value="ECO:0007669"/>
    <property type="project" value="UniProtKB-KW"/>
</dbReference>
<feature type="domain" description="Phospholipase/carboxylesterase/thioesterase" evidence="10">
    <location>
        <begin position="64"/>
        <end position="288"/>
    </location>
</feature>
<name>A0A5C3MF31_9AGAR</name>
<dbReference type="InterPro" id="IPR050565">
    <property type="entry name" value="LYPA1-2/EST-like"/>
</dbReference>
<dbReference type="PANTHER" id="PTHR10655">
    <property type="entry name" value="LYSOPHOSPHOLIPASE-RELATED"/>
    <property type="match status" value="1"/>
</dbReference>
<evidence type="ECO:0000256" key="4">
    <source>
        <dbReference type="ARBA" id="ARBA00022487"/>
    </source>
</evidence>